<gene>
    <name evidence="1" type="ORF">CVIRNUC_003427</name>
</gene>
<proteinExistence type="predicted"/>
<name>A0AAV1I1V6_9CHLO</name>
<protein>
    <submittedName>
        <fullName evidence="1">Uncharacterized protein</fullName>
    </submittedName>
</protein>
<keyword evidence="2" id="KW-1185">Reference proteome</keyword>
<evidence type="ECO:0000313" key="1">
    <source>
        <dbReference type="EMBL" id="CAK0767102.1"/>
    </source>
</evidence>
<evidence type="ECO:0000313" key="2">
    <source>
        <dbReference type="Proteomes" id="UP001314263"/>
    </source>
</evidence>
<dbReference type="Proteomes" id="UP001314263">
    <property type="component" value="Unassembled WGS sequence"/>
</dbReference>
<dbReference type="EMBL" id="CAUYUE010000004">
    <property type="protein sequence ID" value="CAK0767102.1"/>
    <property type="molecule type" value="Genomic_DNA"/>
</dbReference>
<organism evidence="1 2">
    <name type="scientific">Coccomyxa viridis</name>
    <dbReference type="NCBI Taxonomy" id="1274662"/>
    <lineage>
        <taxon>Eukaryota</taxon>
        <taxon>Viridiplantae</taxon>
        <taxon>Chlorophyta</taxon>
        <taxon>core chlorophytes</taxon>
        <taxon>Trebouxiophyceae</taxon>
        <taxon>Trebouxiophyceae incertae sedis</taxon>
        <taxon>Coccomyxaceae</taxon>
        <taxon>Coccomyxa</taxon>
    </lineage>
</organism>
<sequence length="97" mass="10552">MILIWMANEVEVEAEPDVSANEQVVKDAGEGVVVGEQALKSLLDRPLLLQGLDLVLNPHFPGNCQASAVGYPSALKEVSHRRLSLSSYTASSFEMKR</sequence>
<comment type="caution">
    <text evidence="1">The sequence shown here is derived from an EMBL/GenBank/DDBJ whole genome shotgun (WGS) entry which is preliminary data.</text>
</comment>
<dbReference type="AlphaFoldDB" id="A0AAV1I1V6"/>
<reference evidence="1 2" key="1">
    <citation type="submission" date="2023-10" db="EMBL/GenBank/DDBJ databases">
        <authorList>
            <person name="Maclean D."/>
            <person name="Macfadyen A."/>
        </authorList>
    </citation>
    <scope>NUCLEOTIDE SEQUENCE [LARGE SCALE GENOMIC DNA]</scope>
</reference>
<accession>A0AAV1I1V6</accession>